<dbReference type="Proteomes" id="UP001367508">
    <property type="component" value="Unassembled WGS sequence"/>
</dbReference>
<feature type="compositionally biased region" description="Polar residues" evidence="1">
    <location>
        <begin position="50"/>
        <end position="59"/>
    </location>
</feature>
<keyword evidence="2" id="KW-0812">Transmembrane</keyword>
<comment type="caution">
    <text evidence="3">The sequence shown here is derived from an EMBL/GenBank/DDBJ whole genome shotgun (WGS) entry which is preliminary data.</text>
</comment>
<keyword evidence="2" id="KW-0472">Membrane</keyword>
<dbReference type="AlphaFoldDB" id="A0AAN9MWR1"/>
<accession>A0AAN9MWR1</accession>
<sequence>MTIEIATEICTVSDSGGVSFFHCHRERVFQIAEDKSKTESSAFKGHAKRSISSNSTSTGGYEKVKNWKSWLPLFLFFHIFTLTFSCFLGLHVGHRLRNPPTFAALHYVADKLSPLDLFCSFSL</sequence>
<organism evidence="3 4">
    <name type="scientific">Canavalia gladiata</name>
    <name type="common">Sword bean</name>
    <name type="synonym">Dolichos gladiatus</name>
    <dbReference type="NCBI Taxonomy" id="3824"/>
    <lineage>
        <taxon>Eukaryota</taxon>
        <taxon>Viridiplantae</taxon>
        <taxon>Streptophyta</taxon>
        <taxon>Embryophyta</taxon>
        <taxon>Tracheophyta</taxon>
        <taxon>Spermatophyta</taxon>
        <taxon>Magnoliopsida</taxon>
        <taxon>eudicotyledons</taxon>
        <taxon>Gunneridae</taxon>
        <taxon>Pentapetalae</taxon>
        <taxon>rosids</taxon>
        <taxon>fabids</taxon>
        <taxon>Fabales</taxon>
        <taxon>Fabaceae</taxon>
        <taxon>Papilionoideae</taxon>
        <taxon>50 kb inversion clade</taxon>
        <taxon>NPAAA clade</taxon>
        <taxon>indigoferoid/millettioid clade</taxon>
        <taxon>Phaseoleae</taxon>
        <taxon>Canavalia</taxon>
    </lineage>
</organism>
<protein>
    <recommendedName>
        <fullName evidence="5">Transmembrane protein</fullName>
    </recommendedName>
</protein>
<evidence type="ECO:0008006" key="5">
    <source>
        <dbReference type="Google" id="ProtNLM"/>
    </source>
</evidence>
<reference evidence="3 4" key="1">
    <citation type="submission" date="2024-01" db="EMBL/GenBank/DDBJ databases">
        <title>The genomes of 5 underutilized Papilionoideae crops provide insights into root nodulation and disease resistanc.</title>
        <authorList>
            <person name="Jiang F."/>
        </authorList>
    </citation>
    <scope>NUCLEOTIDE SEQUENCE [LARGE SCALE GENOMIC DNA]</scope>
    <source>
        <strain evidence="3">LVBAO_FW01</strain>
        <tissue evidence="3">Leaves</tissue>
    </source>
</reference>
<dbReference type="EMBL" id="JAYMYQ010000001">
    <property type="protein sequence ID" value="KAK7361981.1"/>
    <property type="molecule type" value="Genomic_DNA"/>
</dbReference>
<proteinExistence type="predicted"/>
<evidence type="ECO:0000256" key="2">
    <source>
        <dbReference type="SAM" id="Phobius"/>
    </source>
</evidence>
<evidence type="ECO:0000256" key="1">
    <source>
        <dbReference type="SAM" id="MobiDB-lite"/>
    </source>
</evidence>
<gene>
    <name evidence="3" type="ORF">VNO77_04077</name>
</gene>
<feature type="region of interest" description="Disordered" evidence="1">
    <location>
        <begin position="38"/>
        <end position="60"/>
    </location>
</feature>
<keyword evidence="4" id="KW-1185">Reference proteome</keyword>
<name>A0AAN9MWR1_CANGL</name>
<keyword evidence="2" id="KW-1133">Transmembrane helix</keyword>
<evidence type="ECO:0000313" key="3">
    <source>
        <dbReference type="EMBL" id="KAK7361981.1"/>
    </source>
</evidence>
<feature type="transmembrane region" description="Helical" evidence="2">
    <location>
        <begin position="70"/>
        <end position="90"/>
    </location>
</feature>
<evidence type="ECO:0000313" key="4">
    <source>
        <dbReference type="Proteomes" id="UP001367508"/>
    </source>
</evidence>